<evidence type="ECO:0000256" key="2">
    <source>
        <dbReference type="PROSITE-ProRule" id="PRU00047"/>
    </source>
</evidence>
<dbReference type="CDD" id="cd09272">
    <property type="entry name" value="RNase_HI_RT_Ty1"/>
    <property type="match status" value="1"/>
</dbReference>
<dbReference type="InterPro" id="IPR001584">
    <property type="entry name" value="Integrase_cat-core"/>
</dbReference>
<evidence type="ECO:0000256" key="3">
    <source>
        <dbReference type="SAM" id="MobiDB-lite"/>
    </source>
</evidence>
<accession>K4FWF5</accession>
<keyword evidence="2" id="KW-0862">Zinc</keyword>
<dbReference type="Pfam" id="PF07727">
    <property type="entry name" value="RVT_2"/>
    <property type="match status" value="1"/>
</dbReference>
<evidence type="ECO:0000259" key="5">
    <source>
        <dbReference type="PROSITE" id="PS50994"/>
    </source>
</evidence>
<keyword evidence="2" id="KW-0863">Zinc-finger</keyword>
<feature type="domain" description="Integrase catalytic" evidence="5">
    <location>
        <begin position="400"/>
        <end position="546"/>
    </location>
</feature>
<dbReference type="Pfam" id="PF22936">
    <property type="entry name" value="Pol_BBD"/>
    <property type="match status" value="1"/>
</dbReference>
<dbReference type="EMBL" id="JX003246">
    <property type="protein sequence ID" value="AFJ66169.1"/>
    <property type="molecule type" value="Genomic_DNA"/>
</dbReference>
<feature type="compositionally biased region" description="Basic and acidic residues" evidence="3">
    <location>
        <begin position="627"/>
        <end position="642"/>
    </location>
</feature>
<dbReference type="InterPro" id="IPR036875">
    <property type="entry name" value="Znf_CCHC_sf"/>
</dbReference>
<dbReference type="InterPro" id="IPR013103">
    <property type="entry name" value="RVT_2"/>
</dbReference>
<dbReference type="GO" id="GO:0015074">
    <property type="term" value="P:DNA integration"/>
    <property type="evidence" value="ECO:0007669"/>
    <property type="project" value="InterPro"/>
</dbReference>
<feature type="region of interest" description="Disordered" evidence="3">
    <location>
        <begin position="605"/>
        <end position="660"/>
    </location>
</feature>
<dbReference type="GO" id="GO:0008270">
    <property type="term" value="F:zinc ion binding"/>
    <property type="evidence" value="ECO:0007669"/>
    <property type="project" value="UniProtKB-KW"/>
</dbReference>
<evidence type="ECO:0000259" key="4">
    <source>
        <dbReference type="PROSITE" id="PS50158"/>
    </source>
</evidence>
<evidence type="ECO:0000313" key="6">
    <source>
        <dbReference type="EMBL" id="AFJ66169.1"/>
    </source>
</evidence>
<dbReference type="InterPro" id="IPR054722">
    <property type="entry name" value="PolX-like_BBD"/>
</dbReference>
<dbReference type="InterPro" id="IPR036397">
    <property type="entry name" value="RNaseH_sf"/>
</dbReference>
<feature type="compositionally biased region" description="Polar residues" evidence="3">
    <location>
        <begin position="236"/>
        <end position="250"/>
    </location>
</feature>
<keyword evidence="1" id="KW-0645">Protease</keyword>
<feature type="region of interest" description="Disordered" evidence="3">
    <location>
        <begin position="215"/>
        <end position="253"/>
    </location>
</feature>
<dbReference type="InterPro" id="IPR057670">
    <property type="entry name" value="SH3_retrovirus"/>
</dbReference>
<dbReference type="SUPFAM" id="SSF57756">
    <property type="entry name" value="Retrovirus zinc finger-like domains"/>
    <property type="match status" value="1"/>
</dbReference>
<dbReference type="InterPro" id="IPR001878">
    <property type="entry name" value="Znf_CCHC"/>
</dbReference>
<dbReference type="SUPFAM" id="SSF56672">
    <property type="entry name" value="DNA/RNA polymerases"/>
    <property type="match status" value="1"/>
</dbReference>
<reference evidence="6" key="2">
    <citation type="submission" date="2012-05" db="EMBL/GenBank/DDBJ databases">
        <authorList>
            <person name="Savar N.S."/>
            <person name="Jahanian-Najafabadi A."/>
            <person name="Bouzari S."/>
        </authorList>
    </citation>
    <scope>NUCLEOTIDE SEQUENCE</scope>
</reference>
<dbReference type="Gene3D" id="3.30.420.10">
    <property type="entry name" value="Ribonuclease H-like superfamily/Ribonuclease H"/>
    <property type="match status" value="1"/>
</dbReference>
<keyword evidence="2" id="KW-0479">Metal-binding</keyword>
<dbReference type="SMART" id="SM00343">
    <property type="entry name" value="ZnF_C2HC"/>
    <property type="match status" value="1"/>
</dbReference>
<dbReference type="GO" id="GO:0003676">
    <property type="term" value="F:nucleic acid binding"/>
    <property type="evidence" value="ECO:0007669"/>
    <property type="project" value="InterPro"/>
</dbReference>
<dbReference type="PANTHER" id="PTHR11439:SF515">
    <property type="entry name" value="GAG-POL POLYPROTEIN"/>
    <property type="match status" value="1"/>
</dbReference>
<name>K4FWF5_ARAHA</name>
<proteinExistence type="predicted"/>
<evidence type="ECO:0000256" key="1">
    <source>
        <dbReference type="ARBA" id="ARBA00022750"/>
    </source>
</evidence>
<dbReference type="GO" id="GO:0004190">
    <property type="term" value="F:aspartic-type endopeptidase activity"/>
    <property type="evidence" value="ECO:0007669"/>
    <property type="project" value="UniProtKB-KW"/>
</dbReference>
<dbReference type="Pfam" id="PF14223">
    <property type="entry name" value="Retrotran_gag_2"/>
    <property type="match status" value="1"/>
</dbReference>
<dbReference type="SUPFAM" id="SSF53098">
    <property type="entry name" value="Ribonuclease H-like"/>
    <property type="match status" value="1"/>
</dbReference>
<keyword evidence="1" id="KW-0378">Hydrolase</keyword>
<gene>
    <name evidence="6" type="ORF">11M19.13</name>
</gene>
<reference evidence="6" key="1">
    <citation type="journal article" date="2012" name="Genetics">
        <title>Independent FLC Mutations as Causes of Flowering-Time Variation in Arabidopsis thaliana and Capsella rubella.</title>
        <authorList>
            <person name="Guo Y.L."/>
            <person name="Todesco M."/>
            <person name="Hagmann J."/>
            <person name="Das S."/>
            <person name="Weigel D."/>
        </authorList>
    </citation>
    <scope>NUCLEOTIDE SEQUENCE</scope>
</reference>
<dbReference type="Pfam" id="PF00098">
    <property type="entry name" value="zf-CCHC"/>
    <property type="match status" value="1"/>
</dbReference>
<keyword evidence="1" id="KW-0064">Aspartyl protease</keyword>
<dbReference type="Pfam" id="PF00665">
    <property type="entry name" value="rve"/>
    <property type="match status" value="1"/>
</dbReference>
<dbReference type="PROSITE" id="PS50158">
    <property type="entry name" value="ZF_CCHC"/>
    <property type="match status" value="1"/>
</dbReference>
<dbReference type="InterPro" id="IPR043502">
    <property type="entry name" value="DNA/RNA_pol_sf"/>
</dbReference>
<feature type="domain" description="CCHC-type" evidence="4">
    <location>
        <begin position="262"/>
        <end position="277"/>
    </location>
</feature>
<dbReference type="Pfam" id="PF25597">
    <property type="entry name" value="SH3_retrovirus"/>
    <property type="match status" value="1"/>
</dbReference>
<dbReference type="PROSITE" id="PS50994">
    <property type="entry name" value="INTEGRASE"/>
    <property type="match status" value="1"/>
</dbReference>
<sequence>MADDRTTRPKEISPPSIQCPMLNDSNYTVWAMQMRIMLKIYHVYDTIEPGSEDVDKNNIATGLLFQAMPEALILQVGDQETPKAVWDAIKSRHQGADRVKEARLQTLMSEFERIRMKDTYTIDSFSGKLSEIASKSSSLGGKIEETKLVKKFLNSLPRGRFIQIIASLEQVLDLNKTGFEDIVGRLKAYEERILDEEAGGESQGKLLYANTYQQNFNNSRGRGRGRGYRGRGRGRFNSQERTTNQNNQGQAKEKKDISKVVCYRCDKPGHYASSCPERAQRTHEANKTETEEADAALYMHEVVFLNEEKVIPRNYEIKDGEDKVWYLDNGASNHMTGNKTFFSELNEKIKGKVKFGDGSCIDIGGKGSILFQSKTEEQRLVKDIYYIPELKSNILSLGQATEAGCDLLNADLCGPISPSTIANNKYFFVIIDDFSRYMWTILMKEKGEAFGKLKAFRQLVEKEFEKEIITLRTDRGGEFMSREFNDFCEENRIKRHLTAPYTPQQNGVVERRNRTLMEMTRSILKAKKSLVHLGIEPGTKAYRLYNLTTRKVVVSRDVIFDEKKSWSWNETRDGTSKYPGLFHMRWGEVIDVGEGPVVVNQQEDHDEIGSNNGESDHDQENNNNTDEDSHDHEDTDHSETHQQELPQVPQAQELRRSGRQTALPRHLEDYVLQAKIEVERLLLSINDETRSYKEAKGLLKWRKASKEEPREAKVIGLKWIIKIKKNADGTINKYKARLVAKGYVQESGIDFEEVFVPVARLETIQLLIALAASHGWEIHHLDVKTAFLHGELKEDVYVDQPEGFEVKGEEHKVYKLSKALYGLKQAPRAWNTNLDQILKEFKFKKCSTENSVYRKEEEGTLLIVAVYVDDLFVMGDTLKVICEFKKDMSSKFEMSDLGKLTYYLGMEVRQGEEGIEIKQEAYARKILLEAGIEPCNPTKIPMMFGLQVSKAQEEPEIDPTSYRRNIGCLRYLLHTRPDLAFAVGVASRYMQSPRKSHGEIMKQILRYLKGTMTFGLRFSREASKSIKYTDNSHNIDQDNGRSTTCHIFYFRSSPISWCSQKQGTVALSSCEAEFMAATEAARQAIWLQEILSEIMGWKTEKILIKIDNKSAIALTKNPVFHGKSKHIYKRYHFIRECIKNEVVDVEHVPGEEQKADILTKALARVKFGVMRSMIGVQDLSSIELKLKMEIVGVSFYRTEDSRSNGGNASCRESESPRSVDFVAPDIGDKQDVYFADQVIWTVKVHYDVKPVKPKPKNILDLYITSYTAISLCI</sequence>
<feature type="compositionally biased region" description="Basic residues" evidence="3">
    <location>
        <begin position="221"/>
        <end position="234"/>
    </location>
</feature>
<dbReference type="Gene3D" id="4.10.60.10">
    <property type="entry name" value="Zinc finger, CCHC-type"/>
    <property type="match status" value="1"/>
</dbReference>
<protein>
    <submittedName>
        <fullName evidence="6">Uncharacterized protein</fullName>
    </submittedName>
</protein>
<organism evidence="6">
    <name type="scientific">Arabidopsis halleri</name>
    <dbReference type="NCBI Taxonomy" id="81970"/>
    <lineage>
        <taxon>Eukaryota</taxon>
        <taxon>Viridiplantae</taxon>
        <taxon>Streptophyta</taxon>
        <taxon>Embryophyta</taxon>
        <taxon>Tracheophyta</taxon>
        <taxon>Spermatophyta</taxon>
        <taxon>Magnoliopsida</taxon>
        <taxon>eudicotyledons</taxon>
        <taxon>Gunneridae</taxon>
        <taxon>Pentapetalae</taxon>
        <taxon>rosids</taxon>
        <taxon>malvids</taxon>
        <taxon>Brassicales</taxon>
        <taxon>Brassicaceae</taxon>
        <taxon>Camelineae</taxon>
        <taxon>Arabidopsis</taxon>
    </lineage>
</organism>
<dbReference type="InterPro" id="IPR012337">
    <property type="entry name" value="RNaseH-like_sf"/>
</dbReference>
<dbReference type="AlphaFoldDB" id="K4FWF5"/>
<dbReference type="PANTHER" id="PTHR11439">
    <property type="entry name" value="GAG-POL-RELATED RETROTRANSPOSON"/>
    <property type="match status" value="1"/>
</dbReference>